<keyword evidence="3 7" id="KW-0479">Metal-binding</keyword>
<reference evidence="10 11" key="1">
    <citation type="submission" date="2018-11" db="EMBL/GenBank/DDBJ databases">
        <title>The draft genome sequence of Amphritea balenae JAMM 1525T.</title>
        <authorList>
            <person name="Fang Z."/>
            <person name="Zhang Y."/>
            <person name="Han X."/>
        </authorList>
    </citation>
    <scope>NUCLEOTIDE SEQUENCE [LARGE SCALE GENOMIC DNA]</scope>
    <source>
        <strain evidence="10 11">JAMM 1525</strain>
    </source>
</reference>
<evidence type="ECO:0000256" key="7">
    <source>
        <dbReference type="PIRSR" id="PIRSR602386-1"/>
    </source>
</evidence>
<gene>
    <name evidence="10" type="ORF">EHS89_06700</name>
</gene>
<dbReference type="AlphaFoldDB" id="A0A3P1SRV4"/>
<dbReference type="InterPro" id="IPR002386">
    <property type="entry name" value="Amicyanin/Pseudoazurin"/>
</dbReference>
<evidence type="ECO:0000256" key="1">
    <source>
        <dbReference type="ARBA" id="ARBA00004418"/>
    </source>
</evidence>
<keyword evidence="2" id="KW-0813">Transport</keyword>
<keyword evidence="6 7" id="KW-0186">Copper</keyword>
<feature type="signal peptide" evidence="8">
    <location>
        <begin position="1"/>
        <end position="22"/>
    </location>
</feature>
<dbReference type="PANTHER" id="PTHR36507">
    <property type="entry name" value="BLL1555 PROTEIN"/>
    <property type="match status" value="1"/>
</dbReference>
<dbReference type="Gene3D" id="2.60.40.420">
    <property type="entry name" value="Cupredoxins - blue copper proteins"/>
    <property type="match status" value="1"/>
</dbReference>
<dbReference type="PRINTS" id="PR00155">
    <property type="entry name" value="AMICYANIN"/>
</dbReference>
<comment type="caution">
    <text evidence="10">The sequence shown here is derived from an EMBL/GenBank/DDBJ whole genome shotgun (WGS) entry which is preliminary data.</text>
</comment>
<dbReference type="RefSeq" id="WP_124925376.1">
    <property type="nucleotide sequence ID" value="NZ_BMOH01000005.1"/>
</dbReference>
<evidence type="ECO:0000256" key="2">
    <source>
        <dbReference type="ARBA" id="ARBA00022448"/>
    </source>
</evidence>
<dbReference type="SUPFAM" id="SSF49503">
    <property type="entry name" value="Cupredoxins"/>
    <property type="match status" value="1"/>
</dbReference>
<feature type="binding site" evidence="7">
    <location>
        <position position="58"/>
    </location>
    <ligand>
        <name>Cu cation</name>
        <dbReference type="ChEBI" id="CHEBI:23378"/>
    </ligand>
</feature>
<evidence type="ECO:0000256" key="5">
    <source>
        <dbReference type="ARBA" id="ARBA00022982"/>
    </source>
</evidence>
<accession>A0A3P1SRV4</accession>
<proteinExistence type="predicted"/>
<dbReference type="EMBL" id="RQXV01000003">
    <property type="protein sequence ID" value="RRC99906.1"/>
    <property type="molecule type" value="Genomic_DNA"/>
</dbReference>
<dbReference type="GO" id="GO:0005507">
    <property type="term" value="F:copper ion binding"/>
    <property type="evidence" value="ECO:0007669"/>
    <property type="project" value="InterPro"/>
</dbReference>
<evidence type="ECO:0000259" key="9">
    <source>
        <dbReference type="Pfam" id="PF00127"/>
    </source>
</evidence>
<sequence>MFKHKALIATILIIFPISFASAETIEVDIYKFEFRPQEVTINSGDTIVWVNKEKRQYHNVWFEQLGDEEPDYLFPGDKYEKTFADSGTFPYRCGPHPEMTATVIVKE</sequence>
<evidence type="ECO:0000256" key="6">
    <source>
        <dbReference type="ARBA" id="ARBA00023008"/>
    </source>
</evidence>
<evidence type="ECO:0000256" key="4">
    <source>
        <dbReference type="ARBA" id="ARBA00022764"/>
    </source>
</evidence>
<dbReference type="OrthoDB" id="9757546at2"/>
<keyword evidence="5" id="KW-0249">Electron transport</keyword>
<evidence type="ECO:0000256" key="8">
    <source>
        <dbReference type="SAM" id="SignalP"/>
    </source>
</evidence>
<comment type="subcellular location">
    <subcellularLocation>
        <location evidence="1">Periplasm</location>
    </subcellularLocation>
</comment>
<evidence type="ECO:0000313" key="10">
    <source>
        <dbReference type="EMBL" id="RRC99906.1"/>
    </source>
</evidence>
<dbReference type="PANTHER" id="PTHR36507:SF1">
    <property type="entry name" value="BLL1555 PROTEIN"/>
    <property type="match status" value="1"/>
</dbReference>
<feature type="binding site" evidence="7">
    <location>
        <position position="96"/>
    </location>
    <ligand>
        <name>Cu cation</name>
        <dbReference type="ChEBI" id="CHEBI:23378"/>
    </ligand>
</feature>
<dbReference type="InterPro" id="IPR052721">
    <property type="entry name" value="ET_Amicyanin"/>
</dbReference>
<organism evidence="10 11">
    <name type="scientific">Amphritea balenae</name>
    <dbReference type="NCBI Taxonomy" id="452629"/>
    <lineage>
        <taxon>Bacteria</taxon>
        <taxon>Pseudomonadati</taxon>
        <taxon>Pseudomonadota</taxon>
        <taxon>Gammaproteobacteria</taxon>
        <taxon>Oceanospirillales</taxon>
        <taxon>Oceanospirillaceae</taxon>
        <taxon>Amphritea</taxon>
    </lineage>
</organism>
<feature type="domain" description="Blue (type 1) copper" evidence="9">
    <location>
        <begin position="25"/>
        <end position="106"/>
    </location>
</feature>
<keyword evidence="4" id="KW-0574">Periplasm</keyword>
<comment type="cofactor">
    <cofactor evidence="7">
        <name>Cu cation</name>
        <dbReference type="ChEBI" id="CHEBI:23378"/>
    </cofactor>
    <text evidence="7">Binds 1 copper ion per subunit.</text>
</comment>
<dbReference type="InterPro" id="IPR000923">
    <property type="entry name" value="BlueCu_1"/>
</dbReference>
<dbReference type="GO" id="GO:0042597">
    <property type="term" value="C:periplasmic space"/>
    <property type="evidence" value="ECO:0007669"/>
    <property type="project" value="UniProtKB-SubCell"/>
</dbReference>
<protein>
    <submittedName>
        <fullName evidence="10">Plastocyanin</fullName>
    </submittedName>
</protein>
<dbReference type="GO" id="GO:0009055">
    <property type="term" value="F:electron transfer activity"/>
    <property type="evidence" value="ECO:0007669"/>
    <property type="project" value="InterPro"/>
</dbReference>
<evidence type="ECO:0000313" key="11">
    <source>
        <dbReference type="Proteomes" id="UP000267535"/>
    </source>
</evidence>
<feature type="binding site" evidence="7">
    <location>
        <position position="93"/>
    </location>
    <ligand>
        <name>Cu cation</name>
        <dbReference type="ChEBI" id="CHEBI:23378"/>
    </ligand>
</feature>
<keyword evidence="8" id="KW-0732">Signal</keyword>
<evidence type="ECO:0000256" key="3">
    <source>
        <dbReference type="ARBA" id="ARBA00022723"/>
    </source>
</evidence>
<name>A0A3P1SRV4_9GAMM</name>
<dbReference type="Proteomes" id="UP000267535">
    <property type="component" value="Unassembled WGS sequence"/>
</dbReference>
<dbReference type="InterPro" id="IPR008972">
    <property type="entry name" value="Cupredoxin"/>
</dbReference>
<dbReference type="Pfam" id="PF00127">
    <property type="entry name" value="Copper-bind"/>
    <property type="match status" value="1"/>
</dbReference>
<feature type="chain" id="PRO_5017960441" evidence="8">
    <location>
        <begin position="23"/>
        <end position="107"/>
    </location>
</feature>
<keyword evidence="11" id="KW-1185">Reference proteome</keyword>